<dbReference type="Proteomes" id="UP000285060">
    <property type="component" value="Unassembled WGS sequence"/>
</dbReference>
<evidence type="ECO:0000313" key="2">
    <source>
        <dbReference type="EMBL" id="RHY29607.1"/>
    </source>
</evidence>
<organism evidence="2 3">
    <name type="scientific">Aphanomyces invadans</name>
    <dbReference type="NCBI Taxonomy" id="157072"/>
    <lineage>
        <taxon>Eukaryota</taxon>
        <taxon>Sar</taxon>
        <taxon>Stramenopiles</taxon>
        <taxon>Oomycota</taxon>
        <taxon>Saprolegniomycetes</taxon>
        <taxon>Saprolegniales</taxon>
        <taxon>Verrucalvaceae</taxon>
        <taxon>Aphanomyces</taxon>
    </lineage>
</organism>
<name>A0A418AVW5_9STRA</name>
<dbReference type="VEuPathDB" id="FungiDB:H310_10391"/>
<keyword evidence="1" id="KW-0175">Coiled coil</keyword>
<reference evidence="2 3" key="1">
    <citation type="submission" date="2018-08" db="EMBL/GenBank/DDBJ databases">
        <title>Aphanomyces genome sequencing and annotation.</title>
        <authorList>
            <person name="Minardi D."/>
            <person name="Oidtmann B."/>
            <person name="Van Der Giezen M."/>
            <person name="Studholme D.J."/>
        </authorList>
    </citation>
    <scope>NUCLEOTIDE SEQUENCE [LARGE SCALE GENOMIC DNA]</scope>
    <source>
        <strain evidence="2 3">NJM0002</strain>
    </source>
</reference>
<gene>
    <name evidence="2" type="ORF">DYB32_005010</name>
</gene>
<comment type="caution">
    <text evidence="2">The sequence shown here is derived from an EMBL/GenBank/DDBJ whole genome shotgun (WGS) entry which is preliminary data.</text>
</comment>
<accession>A0A418AVW5</accession>
<feature type="coiled-coil region" evidence="1">
    <location>
        <begin position="143"/>
        <end position="193"/>
    </location>
</feature>
<dbReference type="AlphaFoldDB" id="A0A418AVW5"/>
<evidence type="ECO:0000256" key="1">
    <source>
        <dbReference type="SAM" id="Coils"/>
    </source>
</evidence>
<evidence type="ECO:0000313" key="3">
    <source>
        <dbReference type="Proteomes" id="UP000285060"/>
    </source>
</evidence>
<proteinExistence type="predicted"/>
<sequence length="210" mass="24133">MQRVRRRCSARIERRWVALCASHIVWIWSRATIGFASSHANGRRRVRRTSLGLDHKALLEENAVLQAQVAALEVELQRKHDLNNKLQYESQFLTGMLARLDAKEIEAGAKLDAVGREFVEKEVLQEEPAKRQQETLKHSIADLDAAAREYDRLTALERQLLQQHATLTAECEAMELQHKAELQARKVDEYNRKRTMDQVTLTAHRPCSSS</sequence>
<keyword evidence="3" id="KW-1185">Reference proteome</keyword>
<dbReference type="EMBL" id="QUSY01000417">
    <property type="protein sequence ID" value="RHY29607.1"/>
    <property type="molecule type" value="Genomic_DNA"/>
</dbReference>
<protein>
    <submittedName>
        <fullName evidence="2">Uncharacterized protein</fullName>
    </submittedName>
</protein>